<comment type="caution">
    <text evidence="5">The sequence shown here is derived from an EMBL/GenBank/DDBJ whole genome shotgun (WGS) entry which is preliminary data.</text>
</comment>
<evidence type="ECO:0000256" key="1">
    <source>
        <dbReference type="ARBA" id="ARBA00006756"/>
    </source>
</evidence>
<dbReference type="GO" id="GO:0000145">
    <property type="term" value="C:exocyst"/>
    <property type="evidence" value="ECO:0007669"/>
    <property type="project" value="InterPro"/>
</dbReference>
<accession>A0A921Q6L5</accession>
<dbReference type="EMBL" id="CM027689">
    <property type="protein sequence ID" value="KAG0516287.1"/>
    <property type="molecule type" value="Genomic_DNA"/>
</dbReference>
<dbReference type="GO" id="GO:0006887">
    <property type="term" value="P:exocytosis"/>
    <property type="evidence" value="ECO:0007669"/>
    <property type="project" value="UniProtKB-KW"/>
</dbReference>
<dbReference type="Gene3D" id="1.20.1280.170">
    <property type="entry name" value="Exocyst complex component Exo70"/>
    <property type="match status" value="1"/>
</dbReference>
<comment type="similarity">
    <text evidence="1 3">Belongs to the EXO70 family.</text>
</comment>
<dbReference type="GO" id="GO:0015031">
    <property type="term" value="P:protein transport"/>
    <property type="evidence" value="ECO:0007669"/>
    <property type="project" value="UniProtKB-KW"/>
</dbReference>
<dbReference type="SUPFAM" id="SSF74788">
    <property type="entry name" value="Cullin repeat-like"/>
    <property type="match status" value="1"/>
</dbReference>
<proteinExistence type="inferred from homology"/>
<reference evidence="5" key="2">
    <citation type="submission" date="2020-10" db="EMBL/GenBank/DDBJ databases">
        <authorList>
            <person name="Cooper E.A."/>
            <person name="Brenton Z.W."/>
            <person name="Flinn B.S."/>
            <person name="Jenkins J."/>
            <person name="Shu S."/>
            <person name="Flowers D."/>
            <person name="Luo F."/>
            <person name="Wang Y."/>
            <person name="Xia P."/>
            <person name="Barry K."/>
            <person name="Daum C."/>
            <person name="Lipzen A."/>
            <person name="Yoshinaga Y."/>
            <person name="Schmutz J."/>
            <person name="Saski C."/>
            <person name="Vermerris W."/>
            <person name="Kresovich S."/>
        </authorList>
    </citation>
    <scope>NUCLEOTIDE SEQUENCE</scope>
</reference>
<dbReference type="InterPro" id="IPR046364">
    <property type="entry name" value="Exo70_C"/>
</dbReference>
<keyword evidence="3" id="KW-0268">Exocytosis</keyword>
<evidence type="ECO:0000259" key="4">
    <source>
        <dbReference type="Pfam" id="PF03081"/>
    </source>
</evidence>
<dbReference type="GO" id="GO:0005546">
    <property type="term" value="F:phosphatidylinositol-4,5-bisphosphate binding"/>
    <property type="evidence" value="ECO:0007669"/>
    <property type="project" value="InterPro"/>
</dbReference>
<sequence length="418" mass="47295">MEFKEELVEMRQHLRGLVAEFCVGASGNVTAPDRWLSELNVAWLLHLSELGASARGSFISRQLQQLVQSWILALRKINTSMIWACFSGFSSQEKATVAPPAAPEFVCFIEATLWKMFIFVGTIAGTIAAPLNFDDTNCQEHIVSRAAGELRALLDMRDALSSVSEHIMMSFRSSPYVQSTIHKDITDDMGGLLSAELGKLDEAVRDARYRIRTAAMSSLDDDDSSAEAGGTTQTTLKSSPDIHKVTRSVINCIKVLSANHTHGYQDGLIMEMATSLEEKLTRVSQSFPDQSLRFLFLINNTHFIRQQLHHDLTHKINTYIESYLQVSWAPMLKCLNNTTFHCFKRNSPLPKFESEFQMTYAVQKLWKVPDPWLRKRLREAIIEIVVSDLTKYLEDNNRITPGITPQEVEEMLQELFEG</sequence>
<evidence type="ECO:0000256" key="2">
    <source>
        <dbReference type="ARBA" id="ARBA00022448"/>
    </source>
</evidence>
<dbReference type="Pfam" id="PF03081">
    <property type="entry name" value="Exo70_C"/>
    <property type="match status" value="1"/>
</dbReference>
<dbReference type="AlphaFoldDB" id="A0A921Q6L5"/>
<evidence type="ECO:0000313" key="6">
    <source>
        <dbReference type="Proteomes" id="UP000807115"/>
    </source>
</evidence>
<name>A0A921Q6L5_SORBI</name>
<dbReference type="InterPro" id="IPR004140">
    <property type="entry name" value="Exo70"/>
</dbReference>
<dbReference type="PANTHER" id="PTHR12542">
    <property type="entry name" value="EXOCYST COMPLEX PROTEIN EXO70"/>
    <property type="match status" value="1"/>
</dbReference>
<organism evidence="5 6">
    <name type="scientific">Sorghum bicolor</name>
    <name type="common">Sorghum</name>
    <name type="synonym">Sorghum vulgare</name>
    <dbReference type="NCBI Taxonomy" id="4558"/>
    <lineage>
        <taxon>Eukaryota</taxon>
        <taxon>Viridiplantae</taxon>
        <taxon>Streptophyta</taxon>
        <taxon>Embryophyta</taxon>
        <taxon>Tracheophyta</taxon>
        <taxon>Spermatophyta</taxon>
        <taxon>Magnoliopsida</taxon>
        <taxon>Liliopsida</taxon>
        <taxon>Poales</taxon>
        <taxon>Poaceae</taxon>
        <taxon>PACMAD clade</taxon>
        <taxon>Panicoideae</taxon>
        <taxon>Andropogonodae</taxon>
        <taxon>Andropogoneae</taxon>
        <taxon>Sorghinae</taxon>
        <taxon>Sorghum</taxon>
    </lineage>
</organism>
<dbReference type="InterPro" id="IPR016159">
    <property type="entry name" value="Cullin_repeat-like_dom_sf"/>
</dbReference>
<evidence type="ECO:0000256" key="3">
    <source>
        <dbReference type="RuleBase" id="RU365026"/>
    </source>
</evidence>
<dbReference type="PANTHER" id="PTHR12542:SF117">
    <property type="entry name" value="EXOCYST SUBUNIT EXO70 FAMILY PROTEIN"/>
    <property type="match status" value="1"/>
</dbReference>
<reference evidence="5" key="1">
    <citation type="journal article" date="2019" name="BMC Genomics">
        <title>A new reference genome for Sorghum bicolor reveals high levels of sequence similarity between sweet and grain genotypes: implications for the genetics of sugar metabolism.</title>
        <authorList>
            <person name="Cooper E.A."/>
            <person name="Brenton Z.W."/>
            <person name="Flinn B.S."/>
            <person name="Jenkins J."/>
            <person name="Shu S."/>
            <person name="Flowers D."/>
            <person name="Luo F."/>
            <person name="Wang Y."/>
            <person name="Xia P."/>
            <person name="Barry K."/>
            <person name="Daum C."/>
            <person name="Lipzen A."/>
            <person name="Yoshinaga Y."/>
            <person name="Schmutz J."/>
            <person name="Saski C."/>
            <person name="Vermerris W."/>
            <person name="Kresovich S."/>
        </authorList>
    </citation>
    <scope>NUCLEOTIDE SEQUENCE</scope>
</reference>
<protein>
    <recommendedName>
        <fullName evidence="3">Exocyst subunit Exo70 family protein</fullName>
    </recommendedName>
</protein>
<evidence type="ECO:0000313" key="5">
    <source>
        <dbReference type="EMBL" id="KAG0516287.1"/>
    </source>
</evidence>
<dbReference type="Proteomes" id="UP000807115">
    <property type="component" value="Chromosome 10"/>
</dbReference>
<comment type="function">
    <text evidence="3">Component of the exocyst complex.</text>
</comment>
<feature type="domain" description="Exocyst complex subunit Exo70 C-terminal" evidence="4">
    <location>
        <begin position="269"/>
        <end position="414"/>
    </location>
</feature>
<gene>
    <name evidence="5" type="ORF">BDA96_10G349100</name>
</gene>
<keyword evidence="2 3" id="KW-0813">Transport</keyword>
<keyword evidence="3" id="KW-0653">Protein transport</keyword>